<dbReference type="AlphaFoldDB" id="A0A0C9YX88"/>
<dbReference type="HOGENOM" id="CLU_2307138_0_0_1"/>
<proteinExistence type="predicted"/>
<organism evidence="1 2">
    <name type="scientific">Pisolithus microcarpus 441</name>
    <dbReference type="NCBI Taxonomy" id="765257"/>
    <lineage>
        <taxon>Eukaryota</taxon>
        <taxon>Fungi</taxon>
        <taxon>Dikarya</taxon>
        <taxon>Basidiomycota</taxon>
        <taxon>Agaricomycotina</taxon>
        <taxon>Agaricomycetes</taxon>
        <taxon>Agaricomycetidae</taxon>
        <taxon>Boletales</taxon>
        <taxon>Sclerodermatineae</taxon>
        <taxon>Pisolithaceae</taxon>
        <taxon>Pisolithus</taxon>
    </lineage>
</organism>
<dbReference type="Proteomes" id="UP000054018">
    <property type="component" value="Unassembled WGS sequence"/>
</dbReference>
<reference evidence="1 2" key="1">
    <citation type="submission" date="2014-04" db="EMBL/GenBank/DDBJ databases">
        <authorList>
            <consortium name="DOE Joint Genome Institute"/>
            <person name="Kuo A."/>
            <person name="Kohler A."/>
            <person name="Costa M.D."/>
            <person name="Nagy L.G."/>
            <person name="Floudas D."/>
            <person name="Copeland A."/>
            <person name="Barry K.W."/>
            <person name="Cichocki N."/>
            <person name="Veneault-Fourrey C."/>
            <person name="LaButti K."/>
            <person name="Lindquist E.A."/>
            <person name="Lipzen A."/>
            <person name="Lundell T."/>
            <person name="Morin E."/>
            <person name="Murat C."/>
            <person name="Sun H."/>
            <person name="Tunlid A."/>
            <person name="Henrissat B."/>
            <person name="Grigoriev I.V."/>
            <person name="Hibbett D.S."/>
            <person name="Martin F."/>
            <person name="Nordberg H.P."/>
            <person name="Cantor M.N."/>
            <person name="Hua S.X."/>
        </authorList>
    </citation>
    <scope>NUCLEOTIDE SEQUENCE [LARGE SCALE GENOMIC DNA]</scope>
    <source>
        <strain evidence="1 2">441</strain>
    </source>
</reference>
<reference evidence="2" key="2">
    <citation type="submission" date="2015-01" db="EMBL/GenBank/DDBJ databases">
        <title>Evolutionary Origins and Diversification of the Mycorrhizal Mutualists.</title>
        <authorList>
            <consortium name="DOE Joint Genome Institute"/>
            <consortium name="Mycorrhizal Genomics Consortium"/>
            <person name="Kohler A."/>
            <person name="Kuo A."/>
            <person name="Nagy L.G."/>
            <person name="Floudas D."/>
            <person name="Copeland A."/>
            <person name="Barry K.W."/>
            <person name="Cichocki N."/>
            <person name="Veneault-Fourrey C."/>
            <person name="LaButti K."/>
            <person name="Lindquist E.A."/>
            <person name="Lipzen A."/>
            <person name="Lundell T."/>
            <person name="Morin E."/>
            <person name="Murat C."/>
            <person name="Riley R."/>
            <person name="Ohm R."/>
            <person name="Sun H."/>
            <person name="Tunlid A."/>
            <person name="Henrissat B."/>
            <person name="Grigoriev I.V."/>
            <person name="Hibbett D.S."/>
            <person name="Martin F."/>
        </authorList>
    </citation>
    <scope>NUCLEOTIDE SEQUENCE [LARGE SCALE GENOMIC DNA]</scope>
    <source>
        <strain evidence="2">441</strain>
    </source>
</reference>
<gene>
    <name evidence="1" type="ORF">PISMIDRAFT_687653</name>
</gene>
<dbReference type="EMBL" id="KN833921">
    <property type="protein sequence ID" value="KIK14822.1"/>
    <property type="molecule type" value="Genomic_DNA"/>
</dbReference>
<evidence type="ECO:0000313" key="2">
    <source>
        <dbReference type="Proteomes" id="UP000054018"/>
    </source>
</evidence>
<sequence>MMCHSSQQHVEHRYQIVSNRHADSVNYPNVLLPLSRLSQRGCLTGTASPGPVPIGRTRRDGRIWTRLQLPVDVHLRPVEDSAELLWKVPGSRSLGWEQAF</sequence>
<keyword evidence="2" id="KW-1185">Reference proteome</keyword>
<accession>A0A0C9YX88</accession>
<evidence type="ECO:0000313" key="1">
    <source>
        <dbReference type="EMBL" id="KIK14822.1"/>
    </source>
</evidence>
<protein>
    <submittedName>
        <fullName evidence="1">Uncharacterized protein</fullName>
    </submittedName>
</protein>
<name>A0A0C9YX88_9AGAM</name>